<accession>A0A8J3YCM1</accession>
<feature type="compositionally biased region" description="Low complexity" evidence="1">
    <location>
        <begin position="908"/>
        <end position="917"/>
    </location>
</feature>
<feature type="region of interest" description="Disordered" evidence="1">
    <location>
        <begin position="871"/>
        <end position="917"/>
    </location>
</feature>
<proteinExistence type="predicted"/>
<feature type="compositionally biased region" description="Pro residues" evidence="1">
    <location>
        <begin position="888"/>
        <end position="897"/>
    </location>
</feature>
<organism evidence="3 4">
    <name type="scientific">Spirilliplanes yamanashiensis</name>
    <dbReference type="NCBI Taxonomy" id="42233"/>
    <lineage>
        <taxon>Bacteria</taxon>
        <taxon>Bacillati</taxon>
        <taxon>Actinomycetota</taxon>
        <taxon>Actinomycetes</taxon>
        <taxon>Micromonosporales</taxon>
        <taxon>Micromonosporaceae</taxon>
        <taxon>Spirilliplanes</taxon>
    </lineage>
</organism>
<dbReference type="InterPro" id="IPR028908">
    <property type="entry name" value="Tox-PL_dom"/>
</dbReference>
<evidence type="ECO:0000259" key="2">
    <source>
        <dbReference type="SMART" id="SM00954"/>
    </source>
</evidence>
<feature type="region of interest" description="Disordered" evidence="1">
    <location>
        <begin position="364"/>
        <end position="532"/>
    </location>
</feature>
<dbReference type="SUPFAM" id="SSF81301">
    <property type="entry name" value="Nucleotidyltransferase"/>
    <property type="match status" value="1"/>
</dbReference>
<name>A0A8J3YCM1_9ACTN</name>
<feature type="domain" description="RelA/SpoT" evidence="2">
    <location>
        <begin position="1152"/>
        <end position="1264"/>
    </location>
</feature>
<keyword evidence="4" id="KW-1185">Reference proteome</keyword>
<dbReference type="Gene3D" id="3.30.460.10">
    <property type="entry name" value="Beta Polymerase, domain 2"/>
    <property type="match status" value="1"/>
</dbReference>
<feature type="compositionally biased region" description="Low complexity" evidence="1">
    <location>
        <begin position="469"/>
        <end position="502"/>
    </location>
</feature>
<dbReference type="Pfam" id="PF15644">
    <property type="entry name" value="Gln_amidase"/>
    <property type="match status" value="1"/>
</dbReference>
<dbReference type="Proteomes" id="UP000652013">
    <property type="component" value="Unassembled WGS sequence"/>
</dbReference>
<sequence>MLPSPVPHPLDCLWFDVPGWARGLFEFALGVDWPDGDETTVWDLADQWHTVADALAAPQSDAARAAHETWAALGGDTDLAAAFGDAWHGLTDGPDAPLPALIAATRELATVVEGCGTDIEAAKLEVWIEVGIFAAELAALAAAALCTAGAAAGAAGPIVAATRFAITRIFRRLLAKLSAASLRGPARLALSAAEEGAAEAATQLAVQHHQLTHSRRDDLDWLAVRDAAAGGLAGGAAAPLASLGRHGRGNTFLENVAREMGGEVLASNAASLAVSGELSDLGEMGSSAVSGTRSSVTTQATDALGGRLEALPPAALPAEPGVPRGVTGASPTSAVSVSDPRPSGARGSAGVAVESVAVAGRFASSERDASLPTSAPGAVTSLSPPAPGAVTSPASPGVSTPLAPSGGQPSSPGALPVSSPASLSGPSSAAAPVAAGAMPPGAPAPAGPPAVAPSPPPPGASPLPPAAPPSGALPSTPATHPAVAPAPAPATAVHSGPSSPGAPAGGPPRPPSPGSDLPADDDGPAPPPHAVVPYLGLPVAVPDPAEAADTRRRRAHAGWARLLRTGATAAHDADRQAQAWSAAAAVSRDWAVHHEARGEPEAAQRWWSRHRAEQANADHWHAERDALLAGDGGRGAHPDDEGPVPTPTGPDDPPSAASRRPYGLAGGLREPLAVHQRDLEAALPRDTAGRPLRTPDPREGTWLRLANDGGPGADPTRAVNCQDCVLSFYDTWLHGRPHVAAPRTFDGYLAADVSRPPGGERNGPRRAEQVTGGRYQTVLADVTALPADVAARQTADAFAALDAQLRTAGPGSMALIINGWPDGSAHAWTAVNQDGTVLWVDPQRGVVSDTGPLYTGVSRFDALMLGPDGIPAPLPERPPGAWSALPPLDAPPTPPTDRTPLSVLDTSPAGAAPGGAPDVRARRLAAQAALDASDGSIPAVIAGAPDLEAAFAAGVRPADLAAHLDAATVARLWPGLSSADAARAAALFADPTARSALERAWADPANGEPLLAERLVRDLPRRPGLLAVIERSPELHDSLLARPLTLLHVAEHPEAVAALAEIVAEADVAEVADNPNPPPAPLTDRQAAISAAAAVPVPTTGQEGFDLARRRDDTYVAAYLDDLYAAARVAQQELNGWAQSLADRFPGARAGWRTAEKDRRRALDKVADYDGDVARLTDLAGAKVEFGTVADLYEALAVLTGTPGITLVRFEDRFLGPMRSGYRDVQMLVRLSNGHIGEFRLHLAAIDEVAAWEHALFEVRRDLKALAAAGGRRLTTTERSLVNGILRLEQHSFHEALMSSMGEGRGRA</sequence>
<feature type="compositionally biased region" description="Pro residues" evidence="1">
    <location>
        <begin position="440"/>
        <end position="468"/>
    </location>
</feature>
<dbReference type="InterPro" id="IPR057746">
    <property type="entry name" value="CpnT-like_N"/>
</dbReference>
<protein>
    <recommendedName>
        <fullName evidence="2">RelA/SpoT domain-containing protein</fullName>
    </recommendedName>
</protein>
<evidence type="ECO:0000313" key="3">
    <source>
        <dbReference type="EMBL" id="GIJ05644.1"/>
    </source>
</evidence>
<evidence type="ECO:0000313" key="4">
    <source>
        <dbReference type="Proteomes" id="UP000652013"/>
    </source>
</evidence>
<dbReference type="Pfam" id="PF25547">
    <property type="entry name" value="WXG100_2"/>
    <property type="match status" value="1"/>
</dbReference>
<feature type="region of interest" description="Disordered" evidence="1">
    <location>
        <begin position="629"/>
        <end position="663"/>
    </location>
</feature>
<dbReference type="EMBL" id="BOOY01000036">
    <property type="protein sequence ID" value="GIJ05644.1"/>
    <property type="molecule type" value="Genomic_DNA"/>
</dbReference>
<dbReference type="SMART" id="SM00954">
    <property type="entry name" value="RelA_SpoT"/>
    <property type="match status" value="1"/>
</dbReference>
<dbReference type="GO" id="GO:0015969">
    <property type="term" value="P:guanosine tetraphosphate metabolic process"/>
    <property type="evidence" value="ECO:0007669"/>
    <property type="project" value="InterPro"/>
</dbReference>
<evidence type="ECO:0000256" key="1">
    <source>
        <dbReference type="SAM" id="MobiDB-lite"/>
    </source>
</evidence>
<feature type="compositionally biased region" description="Low complexity" evidence="1">
    <location>
        <begin position="409"/>
        <end position="439"/>
    </location>
</feature>
<feature type="region of interest" description="Disordered" evidence="1">
    <location>
        <begin position="313"/>
        <end position="349"/>
    </location>
</feature>
<dbReference type="InterPro" id="IPR043519">
    <property type="entry name" value="NT_sf"/>
</dbReference>
<reference evidence="3" key="1">
    <citation type="submission" date="2021-01" db="EMBL/GenBank/DDBJ databases">
        <title>Whole genome shotgun sequence of Spirilliplanes yamanashiensis NBRC 15828.</title>
        <authorList>
            <person name="Komaki H."/>
            <person name="Tamura T."/>
        </authorList>
    </citation>
    <scope>NUCLEOTIDE SEQUENCE</scope>
    <source>
        <strain evidence="3">NBRC 15828</strain>
    </source>
</reference>
<feature type="region of interest" description="Disordered" evidence="1">
    <location>
        <begin position="680"/>
        <end position="715"/>
    </location>
</feature>
<comment type="caution">
    <text evidence="3">The sequence shown here is derived from an EMBL/GenBank/DDBJ whole genome shotgun (WGS) entry which is preliminary data.</text>
</comment>
<dbReference type="InterPro" id="IPR007685">
    <property type="entry name" value="RelA_SpoT"/>
</dbReference>
<feature type="compositionally biased region" description="Pro residues" evidence="1">
    <location>
        <begin position="644"/>
        <end position="653"/>
    </location>
</feature>
<gene>
    <name evidence="3" type="ORF">Sya03_49960</name>
</gene>